<dbReference type="InterPro" id="IPR058240">
    <property type="entry name" value="rSAM_sf"/>
</dbReference>
<dbReference type="InterPro" id="IPR007197">
    <property type="entry name" value="rSAM"/>
</dbReference>
<evidence type="ECO:0000313" key="18">
    <source>
        <dbReference type="EMBL" id="GEP06254.1"/>
    </source>
</evidence>
<evidence type="ECO:0000256" key="4">
    <source>
        <dbReference type="ARBA" id="ARBA00022679"/>
    </source>
</evidence>
<evidence type="ECO:0000256" key="12">
    <source>
        <dbReference type="ARBA" id="ARBA00080698"/>
    </source>
</evidence>
<protein>
    <recommendedName>
        <fullName evidence="11 14">tRNA-2-methylthio-N(6)-dimethylallyladenosine synthase</fullName>
        <ecNumber evidence="10 14">2.8.4.3</ecNumber>
    </recommendedName>
    <alternativeName>
        <fullName evidence="13 14">(Dimethylallyl)adenosine tRNA methylthiotransferase MiaB</fullName>
    </alternativeName>
    <alternativeName>
        <fullName evidence="12 14">tRNA-i(6)A37 methylthiotransferase</fullName>
    </alternativeName>
</protein>
<comment type="similarity">
    <text evidence="14">Belongs to the methylthiotransferase family. MiaB subfamily.</text>
</comment>
<dbReference type="EMBL" id="BJZU01000096">
    <property type="protein sequence ID" value="GEP06254.1"/>
    <property type="molecule type" value="Genomic_DNA"/>
</dbReference>
<dbReference type="NCBIfam" id="TIGR01574">
    <property type="entry name" value="miaB-methiolase"/>
    <property type="match status" value="1"/>
</dbReference>
<reference evidence="19" key="4">
    <citation type="submission" date="2023-01" db="EMBL/GenBank/DDBJ databases">
        <title>Draft genome sequence of Methylobacterium oxalidis strain NBRC 107715.</title>
        <authorList>
            <person name="Sun Q."/>
            <person name="Mori K."/>
        </authorList>
    </citation>
    <scope>NUCLEOTIDE SEQUENCE</scope>
    <source>
        <strain evidence="19">NBRC 107715</strain>
    </source>
</reference>
<evidence type="ECO:0000256" key="6">
    <source>
        <dbReference type="ARBA" id="ARBA00022694"/>
    </source>
</evidence>
<dbReference type="Gene3D" id="3.40.50.12160">
    <property type="entry name" value="Methylthiotransferase, N-terminal domain"/>
    <property type="match status" value="1"/>
</dbReference>
<dbReference type="CDD" id="cd01335">
    <property type="entry name" value="Radical_SAM"/>
    <property type="match status" value="1"/>
</dbReference>
<feature type="domain" description="MTTase N-terminal" evidence="16">
    <location>
        <begin position="1"/>
        <end position="110"/>
    </location>
</feature>
<keyword evidence="9 14" id="KW-0411">Iron-sulfur</keyword>
<evidence type="ECO:0000313" key="20">
    <source>
        <dbReference type="Proteomes" id="UP000321960"/>
    </source>
</evidence>
<evidence type="ECO:0000256" key="14">
    <source>
        <dbReference type="HAMAP-Rule" id="MF_01864"/>
    </source>
</evidence>
<keyword evidence="5 14" id="KW-0949">S-adenosyl-L-methionine</keyword>
<comment type="caution">
    <text evidence="14">Lacks conserved residue(s) required for the propagation of feature annotation.</text>
</comment>
<dbReference type="Pfam" id="PF04055">
    <property type="entry name" value="Radical_SAM"/>
    <property type="match status" value="1"/>
</dbReference>
<dbReference type="GO" id="GO:0046872">
    <property type="term" value="F:metal ion binding"/>
    <property type="evidence" value="ECO:0007669"/>
    <property type="project" value="UniProtKB-KW"/>
</dbReference>
<dbReference type="SFLD" id="SFLDG01061">
    <property type="entry name" value="methylthiotransferase"/>
    <property type="match status" value="1"/>
</dbReference>
<dbReference type="InterPro" id="IPR002792">
    <property type="entry name" value="TRAM_dom"/>
</dbReference>
<evidence type="ECO:0000259" key="15">
    <source>
        <dbReference type="PROSITE" id="PS50926"/>
    </source>
</evidence>
<evidence type="ECO:0000256" key="5">
    <source>
        <dbReference type="ARBA" id="ARBA00022691"/>
    </source>
</evidence>
<dbReference type="SUPFAM" id="SSF102114">
    <property type="entry name" value="Radical SAM enzymes"/>
    <property type="match status" value="1"/>
</dbReference>
<comment type="caution">
    <text evidence="18">The sequence shown here is derived from an EMBL/GenBank/DDBJ whole genome shotgun (WGS) entry which is preliminary data.</text>
</comment>
<evidence type="ECO:0000256" key="9">
    <source>
        <dbReference type="ARBA" id="ARBA00023014"/>
    </source>
</evidence>
<evidence type="ECO:0000313" key="19">
    <source>
        <dbReference type="EMBL" id="GLS66081.1"/>
    </source>
</evidence>
<comment type="catalytic activity">
    <reaction evidence="14">
        <text>N(6)-dimethylallyladenosine(37) in tRNA + (sulfur carrier)-SH + AH2 + 2 S-adenosyl-L-methionine = 2-methylsulfanyl-N(6)-dimethylallyladenosine(37) in tRNA + (sulfur carrier)-H + 5'-deoxyadenosine + L-methionine + A + S-adenosyl-L-homocysteine + 2 H(+)</text>
        <dbReference type="Rhea" id="RHEA:37067"/>
        <dbReference type="Rhea" id="RHEA-COMP:10375"/>
        <dbReference type="Rhea" id="RHEA-COMP:10376"/>
        <dbReference type="Rhea" id="RHEA-COMP:14737"/>
        <dbReference type="Rhea" id="RHEA-COMP:14739"/>
        <dbReference type="ChEBI" id="CHEBI:13193"/>
        <dbReference type="ChEBI" id="CHEBI:15378"/>
        <dbReference type="ChEBI" id="CHEBI:17319"/>
        <dbReference type="ChEBI" id="CHEBI:17499"/>
        <dbReference type="ChEBI" id="CHEBI:29917"/>
        <dbReference type="ChEBI" id="CHEBI:57844"/>
        <dbReference type="ChEBI" id="CHEBI:57856"/>
        <dbReference type="ChEBI" id="CHEBI:59789"/>
        <dbReference type="ChEBI" id="CHEBI:64428"/>
        <dbReference type="ChEBI" id="CHEBI:74415"/>
        <dbReference type="ChEBI" id="CHEBI:74417"/>
        <dbReference type="EC" id="2.8.4.3"/>
    </reaction>
</comment>
<accession>A0A512J8G9</accession>
<dbReference type="InterPro" id="IPR023404">
    <property type="entry name" value="rSAM_horseshoe"/>
</dbReference>
<evidence type="ECO:0000256" key="3">
    <source>
        <dbReference type="ARBA" id="ARBA00022490"/>
    </source>
</evidence>
<feature type="binding site" evidence="14">
    <location>
        <position position="149"/>
    </location>
    <ligand>
        <name>[4Fe-4S] cluster</name>
        <dbReference type="ChEBI" id="CHEBI:49883"/>
        <label>2</label>
        <note>4Fe-4S-S-AdoMet</note>
    </ligand>
</feature>
<dbReference type="Proteomes" id="UP001156856">
    <property type="component" value="Unassembled WGS sequence"/>
</dbReference>
<dbReference type="Gene3D" id="3.80.30.20">
    <property type="entry name" value="tm_1862 like domain"/>
    <property type="match status" value="1"/>
</dbReference>
<dbReference type="PROSITE" id="PS50926">
    <property type="entry name" value="TRAM"/>
    <property type="match status" value="1"/>
</dbReference>
<dbReference type="InterPro" id="IPR006638">
    <property type="entry name" value="Elp3/MiaA/NifB-like_rSAM"/>
</dbReference>
<dbReference type="GO" id="GO:0051539">
    <property type="term" value="F:4 iron, 4 sulfur cluster binding"/>
    <property type="evidence" value="ECO:0007669"/>
    <property type="project" value="UniProtKB-UniRule"/>
</dbReference>
<dbReference type="SFLD" id="SFLDS00029">
    <property type="entry name" value="Radical_SAM"/>
    <property type="match status" value="1"/>
</dbReference>
<evidence type="ECO:0000256" key="7">
    <source>
        <dbReference type="ARBA" id="ARBA00022723"/>
    </source>
</evidence>
<reference evidence="18 20" key="3">
    <citation type="submission" date="2019-07" db="EMBL/GenBank/DDBJ databases">
        <title>Whole genome shotgun sequence of Methylobacterium oxalidis NBRC 107715.</title>
        <authorList>
            <person name="Hosoyama A."/>
            <person name="Uohara A."/>
            <person name="Ohji S."/>
            <person name="Ichikawa N."/>
        </authorList>
    </citation>
    <scope>NUCLEOTIDE SEQUENCE [LARGE SCALE GENOMIC DNA]</scope>
    <source>
        <strain evidence="18 20">NBRC 107715</strain>
    </source>
</reference>
<dbReference type="SMART" id="SM00729">
    <property type="entry name" value="Elp3"/>
    <property type="match status" value="1"/>
</dbReference>
<comment type="subunit">
    <text evidence="14">Monomer.</text>
</comment>
<dbReference type="PROSITE" id="PS51449">
    <property type="entry name" value="MTTASE_N"/>
    <property type="match status" value="1"/>
</dbReference>
<organism evidence="18 20">
    <name type="scientific">Methylobacterium oxalidis</name>
    <dbReference type="NCBI Taxonomy" id="944322"/>
    <lineage>
        <taxon>Bacteria</taxon>
        <taxon>Pseudomonadati</taxon>
        <taxon>Pseudomonadota</taxon>
        <taxon>Alphaproteobacteria</taxon>
        <taxon>Hyphomicrobiales</taxon>
        <taxon>Methylobacteriaceae</taxon>
        <taxon>Methylobacterium</taxon>
    </lineage>
</organism>
<dbReference type="PANTHER" id="PTHR43020">
    <property type="entry name" value="CDK5 REGULATORY SUBUNIT-ASSOCIATED PROTEIN 1"/>
    <property type="match status" value="1"/>
</dbReference>
<gene>
    <name evidence="14 18" type="primary">miaB</name>
    <name evidence="19" type="ORF">GCM10007888_44630</name>
    <name evidence="18" type="ORF">MOX02_42920</name>
</gene>
<feature type="binding site" evidence="14">
    <location>
        <position position="145"/>
    </location>
    <ligand>
        <name>[4Fe-4S] cluster</name>
        <dbReference type="ChEBI" id="CHEBI:49883"/>
        <label>2</label>
        <note>4Fe-4S-S-AdoMet</note>
    </ligand>
</feature>
<dbReference type="Proteomes" id="UP000321960">
    <property type="component" value="Unassembled WGS sequence"/>
</dbReference>
<keyword evidence="4 14" id="KW-0808">Transferase</keyword>
<dbReference type="PANTHER" id="PTHR43020:SF2">
    <property type="entry name" value="MITOCHONDRIAL TRNA METHYLTHIOTRANSFERASE CDK5RAP1"/>
    <property type="match status" value="1"/>
</dbReference>
<name>A0A512J8G9_9HYPH</name>
<evidence type="ECO:0000256" key="11">
    <source>
        <dbReference type="ARBA" id="ARBA00068570"/>
    </source>
</evidence>
<keyword evidence="3 14" id="KW-0963">Cytoplasm</keyword>
<dbReference type="InterPro" id="IPR005839">
    <property type="entry name" value="Methylthiotransferase"/>
</dbReference>
<dbReference type="GO" id="GO:0005829">
    <property type="term" value="C:cytosol"/>
    <property type="evidence" value="ECO:0007669"/>
    <property type="project" value="TreeGrafter"/>
</dbReference>
<evidence type="ECO:0000256" key="1">
    <source>
        <dbReference type="ARBA" id="ARBA00003234"/>
    </source>
</evidence>
<comment type="subcellular location">
    <subcellularLocation>
        <location evidence="14">Cytoplasm</location>
    </subcellularLocation>
</comment>
<feature type="domain" description="Radical SAM core" evidence="17">
    <location>
        <begin position="131"/>
        <end position="366"/>
    </location>
</feature>
<evidence type="ECO:0000259" key="17">
    <source>
        <dbReference type="PROSITE" id="PS51918"/>
    </source>
</evidence>
<reference evidence="19" key="1">
    <citation type="journal article" date="2014" name="Int. J. Syst. Evol. Microbiol.">
        <title>Complete genome of a new Firmicutes species belonging to the dominant human colonic microbiota ('Ruminococcus bicirculans') reveals two chromosomes and a selective capacity to utilize plant glucans.</title>
        <authorList>
            <consortium name="NISC Comparative Sequencing Program"/>
            <person name="Wegmann U."/>
            <person name="Louis P."/>
            <person name="Goesmann A."/>
            <person name="Henrissat B."/>
            <person name="Duncan S.H."/>
            <person name="Flint H.J."/>
        </authorList>
    </citation>
    <scope>NUCLEOTIDE SEQUENCE</scope>
    <source>
        <strain evidence="19">NBRC 107715</strain>
    </source>
</reference>
<dbReference type="InterPro" id="IPR006463">
    <property type="entry name" value="MiaB_methiolase"/>
</dbReference>
<dbReference type="HAMAP" id="MF_01864">
    <property type="entry name" value="tRNA_metthiotr_MiaB"/>
    <property type="match status" value="1"/>
</dbReference>
<dbReference type="Pfam" id="PF01938">
    <property type="entry name" value="TRAM"/>
    <property type="match status" value="1"/>
</dbReference>
<evidence type="ECO:0000256" key="13">
    <source>
        <dbReference type="ARBA" id="ARBA00081141"/>
    </source>
</evidence>
<dbReference type="AlphaFoldDB" id="A0A512J8G9"/>
<keyword evidence="21" id="KW-1185">Reference proteome</keyword>
<reference evidence="21" key="2">
    <citation type="journal article" date="2019" name="Int. J. Syst. Evol. Microbiol.">
        <title>The Global Catalogue of Microorganisms (GCM) 10K type strain sequencing project: providing services to taxonomists for standard genome sequencing and annotation.</title>
        <authorList>
            <consortium name="The Broad Institute Genomics Platform"/>
            <consortium name="The Broad Institute Genome Sequencing Center for Infectious Disease"/>
            <person name="Wu L."/>
            <person name="Ma J."/>
        </authorList>
    </citation>
    <scope>NUCLEOTIDE SEQUENCE [LARGE SCALE GENOMIC DNA]</scope>
    <source>
        <strain evidence="21">NBRC 107715</strain>
    </source>
</reference>
<keyword evidence="6 14" id="KW-0819">tRNA processing</keyword>
<keyword evidence="2 14" id="KW-0004">4Fe-4S</keyword>
<dbReference type="InterPro" id="IPR013848">
    <property type="entry name" value="Methylthiotransferase_N"/>
</dbReference>
<dbReference type="EMBL" id="BSPK01000091">
    <property type="protein sequence ID" value="GLS66081.1"/>
    <property type="molecule type" value="Genomic_DNA"/>
</dbReference>
<feature type="domain" description="TRAM" evidence="15">
    <location>
        <begin position="366"/>
        <end position="428"/>
    </location>
</feature>
<comment type="function">
    <text evidence="1 14">Catalyzes the methylthiolation of N6-(dimethylallyl)adenosine (i(6)A), leading to the formation of 2-methylthio-N6-(dimethylallyl)adenosine (ms(2)i(6)A) at position 37 in tRNAs that read codons beginning with uridine.</text>
</comment>
<evidence type="ECO:0000256" key="8">
    <source>
        <dbReference type="ARBA" id="ARBA00023004"/>
    </source>
</evidence>
<dbReference type="FunFam" id="3.80.30.20:FF:000001">
    <property type="entry name" value="tRNA-2-methylthio-N(6)-dimethylallyladenosine synthase 2"/>
    <property type="match status" value="1"/>
</dbReference>
<dbReference type="PROSITE" id="PS01278">
    <property type="entry name" value="MTTASE_RADICAL"/>
    <property type="match status" value="1"/>
</dbReference>
<proteinExistence type="inferred from homology"/>
<dbReference type="PROSITE" id="PS51918">
    <property type="entry name" value="RADICAL_SAM"/>
    <property type="match status" value="1"/>
</dbReference>
<dbReference type="EC" id="2.8.4.3" evidence="10 14"/>
<evidence type="ECO:0000259" key="16">
    <source>
        <dbReference type="PROSITE" id="PS51449"/>
    </source>
</evidence>
<evidence type="ECO:0000313" key="21">
    <source>
        <dbReference type="Proteomes" id="UP001156856"/>
    </source>
</evidence>
<dbReference type="NCBIfam" id="TIGR00089">
    <property type="entry name" value="MiaB/RimO family radical SAM methylthiotransferase"/>
    <property type="match status" value="1"/>
</dbReference>
<feature type="binding site" evidence="14">
    <location>
        <position position="152"/>
    </location>
    <ligand>
        <name>[4Fe-4S] cluster</name>
        <dbReference type="ChEBI" id="CHEBI:49883"/>
        <label>2</label>
        <note>4Fe-4S-S-AdoMet</note>
    </ligand>
</feature>
<evidence type="ECO:0000256" key="2">
    <source>
        <dbReference type="ARBA" id="ARBA00022485"/>
    </source>
</evidence>
<dbReference type="Pfam" id="PF00919">
    <property type="entry name" value="UPF0004"/>
    <property type="match status" value="1"/>
</dbReference>
<keyword evidence="8 14" id="KW-0408">Iron</keyword>
<dbReference type="SFLD" id="SFLDG01082">
    <property type="entry name" value="B12-binding_domain_containing"/>
    <property type="match status" value="1"/>
</dbReference>
<dbReference type="FunFam" id="3.40.50.12160:FF:000003">
    <property type="entry name" value="CDK5 regulatory subunit-associated protein 1"/>
    <property type="match status" value="1"/>
</dbReference>
<comment type="cofactor">
    <cofactor evidence="14">
        <name>[4Fe-4S] cluster</name>
        <dbReference type="ChEBI" id="CHEBI:49883"/>
    </cofactor>
    <text evidence="14">Binds 2 [4Fe-4S] clusters. One cluster is coordinated with 3 cysteines and an exchangeable S-adenosyl-L-methionine.</text>
</comment>
<keyword evidence="7 14" id="KW-0479">Metal-binding</keyword>
<evidence type="ECO:0000256" key="10">
    <source>
        <dbReference type="ARBA" id="ARBA00033765"/>
    </source>
</evidence>
<dbReference type="GO" id="GO:0035597">
    <property type="term" value="F:tRNA-2-methylthio-N(6)-dimethylallyladenosine(37) synthase activity"/>
    <property type="evidence" value="ECO:0007669"/>
    <property type="project" value="UniProtKB-EC"/>
</dbReference>
<dbReference type="InterPro" id="IPR020612">
    <property type="entry name" value="Methylthiotransferase_CS"/>
</dbReference>
<dbReference type="InterPro" id="IPR038135">
    <property type="entry name" value="Methylthiotransferase_N_sf"/>
</dbReference>
<sequence>MNAYDAARMADVLGQQGYAATDSVEDADVVVLNTCHIREKAAEKVYSELGRLRVLKGERRAEGRDTRIVVAGCVAQAEGAEILSRAPAVDVVVGPQGYHRLPELLEQSRAKRVVDTEFPVEDKFDHLPARRNKGVSAFLTVQEGCDKFCAFCVVPYTRGAEVSRPVAAVLAEARALAEGGVREVTLIGQNVNAYHGAGADGEPATLADLMGAVAAIPGIARIRYTTSHPNDMGEDLIRAHAEIPALMPYLHLPVQSGSDRVLAAMNRRHTGDTYRRLIDRIRAARPDIALSSDFIVGFPGETDAEFEETMRLVADIGFESAFSFKYSPRPGTPAAERPDAIPEAVKSERLAALQTLLDRQRHAYQNAAVGQATEILVEKAGRHPGQVAGKTPHMLAVQVDAPEASIGTLLPVRIVEAGANSLFGERLPEKAAA</sequence>